<gene>
    <name evidence="2" type="ORF">J0P97_14850</name>
</gene>
<name>A0ABS5XXR3_9MICO</name>
<evidence type="ECO:0000313" key="2">
    <source>
        <dbReference type="EMBL" id="MBT8799335.1"/>
    </source>
</evidence>
<keyword evidence="1" id="KW-1133">Transmembrane helix</keyword>
<sequence length="225" mass="22353">MNALSQLLPLAVGILISPLPIVAIVAIVLSARGRKAAPAFTAAFAAVTLAFIALGALSSAGASAASGTRDGSKVVVLVLTIALTAGFAAMALVSWLTRPRAGAPAKTPGWLSAIDSITPARAAGLGLVMAATNSKNIPLELKGGSLIGAAHVPPLIAALLCLAVAFVGVLALVIPTLLAATGSARVAAGLDRVKTEMMAHNAIIMTVLFAILAANEGAHVLHQLA</sequence>
<feature type="transmembrane region" description="Helical" evidence="1">
    <location>
        <begin position="41"/>
        <end position="62"/>
    </location>
</feature>
<evidence type="ECO:0000256" key="1">
    <source>
        <dbReference type="SAM" id="Phobius"/>
    </source>
</evidence>
<comment type="caution">
    <text evidence="2">The sequence shown here is derived from an EMBL/GenBank/DDBJ whole genome shotgun (WGS) entry which is preliminary data.</text>
</comment>
<proteinExistence type="predicted"/>
<dbReference type="RefSeq" id="WP_215488569.1">
    <property type="nucleotide sequence ID" value="NZ_BAAAPJ010000002.1"/>
</dbReference>
<keyword evidence="3" id="KW-1185">Reference proteome</keyword>
<keyword evidence="1" id="KW-0472">Membrane</keyword>
<feature type="transmembrane region" description="Helical" evidence="1">
    <location>
        <begin position="198"/>
        <end position="215"/>
    </location>
</feature>
<protein>
    <submittedName>
        <fullName evidence="2">GAP family protein</fullName>
    </submittedName>
</protein>
<accession>A0ABS5XXR3</accession>
<organism evidence="2 3">
    <name type="scientific">Microbacterium flavum</name>
    <dbReference type="NCBI Taxonomy" id="415216"/>
    <lineage>
        <taxon>Bacteria</taxon>
        <taxon>Bacillati</taxon>
        <taxon>Actinomycetota</taxon>
        <taxon>Actinomycetes</taxon>
        <taxon>Micrococcales</taxon>
        <taxon>Microbacteriaceae</taxon>
        <taxon>Microbacterium</taxon>
    </lineage>
</organism>
<evidence type="ECO:0000313" key="3">
    <source>
        <dbReference type="Proteomes" id="UP000740605"/>
    </source>
</evidence>
<dbReference type="InterPro" id="IPR021315">
    <property type="entry name" value="Gap/Sap"/>
</dbReference>
<keyword evidence="1" id="KW-0812">Transmembrane</keyword>
<dbReference type="Proteomes" id="UP000740605">
    <property type="component" value="Unassembled WGS sequence"/>
</dbReference>
<dbReference type="Pfam" id="PF11139">
    <property type="entry name" value="SfLAP"/>
    <property type="match status" value="1"/>
</dbReference>
<dbReference type="EMBL" id="JAFLHG010000018">
    <property type="protein sequence ID" value="MBT8799335.1"/>
    <property type="molecule type" value="Genomic_DNA"/>
</dbReference>
<feature type="transmembrane region" description="Helical" evidence="1">
    <location>
        <begin position="74"/>
        <end position="96"/>
    </location>
</feature>
<reference evidence="2 3" key="1">
    <citation type="submission" date="2021-03" db="EMBL/GenBank/DDBJ databases">
        <title>Microbacterium pauli sp. nov., isolated from microfiltered milk.</title>
        <authorList>
            <person name="Bellassi P."/>
            <person name="Fontana A."/>
            <person name="Callegari M.L."/>
            <person name="Lorenzo M."/>
            <person name="Cappa F."/>
        </authorList>
    </citation>
    <scope>NUCLEOTIDE SEQUENCE [LARGE SCALE GENOMIC DNA]</scope>
    <source>
        <strain evidence="2 3">DSM 18909</strain>
    </source>
</reference>
<feature type="transmembrane region" description="Helical" evidence="1">
    <location>
        <begin position="155"/>
        <end position="178"/>
    </location>
</feature>
<feature type="transmembrane region" description="Helical" evidence="1">
    <location>
        <begin position="6"/>
        <end position="29"/>
    </location>
</feature>